<dbReference type="OrthoDB" id="44015at2759"/>
<accession>C5M1Z9</accession>
<evidence type="ECO:0000256" key="1">
    <source>
        <dbReference type="ARBA" id="ARBA00004496"/>
    </source>
</evidence>
<evidence type="ECO:0000256" key="2">
    <source>
        <dbReference type="ARBA" id="ARBA00022490"/>
    </source>
</evidence>
<evidence type="ECO:0000313" key="10">
    <source>
        <dbReference type="Proteomes" id="UP000002037"/>
    </source>
</evidence>
<evidence type="ECO:0000259" key="8">
    <source>
        <dbReference type="PROSITE" id="PS50942"/>
    </source>
</evidence>
<feature type="region of interest" description="Disordered" evidence="7">
    <location>
        <begin position="563"/>
        <end position="584"/>
    </location>
</feature>
<dbReference type="GeneID" id="8299975"/>
<dbReference type="RefSeq" id="XP_002545307.1">
    <property type="nucleotide sequence ID" value="XM_002545261.1"/>
</dbReference>
<name>C5M1Z9_CANTT</name>
<dbReference type="GO" id="GO:0005905">
    <property type="term" value="C:clathrin-coated pit"/>
    <property type="evidence" value="ECO:0007669"/>
    <property type="project" value="TreeGrafter"/>
</dbReference>
<comment type="subunit">
    <text evidence="5">Interacts with PAN1 and the clathrin heavy and light chains CHC1 and CLC1.</text>
</comment>
<dbReference type="InterPro" id="IPR014712">
    <property type="entry name" value="ANTH_dom_sf"/>
</dbReference>
<feature type="compositionally biased region" description="Low complexity" evidence="7">
    <location>
        <begin position="525"/>
        <end position="540"/>
    </location>
</feature>
<keyword evidence="10" id="KW-1185">Reference proteome</keyword>
<feature type="region of interest" description="Disordered" evidence="7">
    <location>
        <begin position="649"/>
        <end position="677"/>
    </location>
</feature>
<keyword evidence="6" id="KW-0175">Coiled coil</keyword>
<dbReference type="InterPro" id="IPR011417">
    <property type="entry name" value="ANTH_dom"/>
</dbReference>
<dbReference type="Pfam" id="PF07651">
    <property type="entry name" value="ANTH"/>
    <property type="match status" value="1"/>
</dbReference>
<dbReference type="STRING" id="294747.C5M1Z9"/>
<feature type="compositionally biased region" description="Polar residues" evidence="7">
    <location>
        <begin position="448"/>
        <end position="462"/>
    </location>
</feature>
<dbReference type="EMBL" id="GG692395">
    <property type="protein sequence ID" value="EER35349.1"/>
    <property type="molecule type" value="Genomic_DNA"/>
</dbReference>
<dbReference type="Gene3D" id="1.20.58.150">
    <property type="entry name" value="ANTH domain"/>
    <property type="match status" value="1"/>
</dbReference>
<dbReference type="GO" id="GO:0005546">
    <property type="term" value="F:phosphatidylinositol-4,5-bisphosphate binding"/>
    <property type="evidence" value="ECO:0007669"/>
    <property type="project" value="TreeGrafter"/>
</dbReference>
<evidence type="ECO:0000256" key="3">
    <source>
        <dbReference type="ARBA" id="ARBA00058079"/>
    </source>
</evidence>
<dbReference type="GO" id="GO:0005545">
    <property type="term" value="F:1-phosphatidylinositol binding"/>
    <property type="evidence" value="ECO:0007669"/>
    <property type="project" value="InterPro"/>
</dbReference>
<dbReference type="PROSITE" id="PS50942">
    <property type="entry name" value="ENTH"/>
    <property type="match status" value="1"/>
</dbReference>
<evidence type="ECO:0000313" key="9">
    <source>
        <dbReference type="EMBL" id="EER35349.1"/>
    </source>
</evidence>
<dbReference type="SUPFAM" id="SSF89009">
    <property type="entry name" value="GAT-like domain"/>
    <property type="match status" value="1"/>
</dbReference>
<reference evidence="9 10" key="1">
    <citation type="journal article" date="2009" name="Nature">
        <title>Evolution of pathogenicity and sexual reproduction in eight Candida genomes.</title>
        <authorList>
            <person name="Butler G."/>
            <person name="Rasmussen M.D."/>
            <person name="Lin M.F."/>
            <person name="Santos M.A."/>
            <person name="Sakthikumar S."/>
            <person name="Munro C.A."/>
            <person name="Rheinbay E."/>
            <person name="Grabherr M."/>
            <person name="Forche A."/>
            <person name="Reedy J.L."/>
            <person name="Agrafioti I."/>
            <person name="Arnaud M.B."/>
            <person name="Bates S."/>
            <person name="Brown A.J."/>
            <person name="Brunke S."/>
            <person name="Costanzo M.C."/>
            <person name="Fitzpatrick D.A."/>
            <person name="de Groot P.W."/>
            <person name="Harris D."/>
            <person name="Hoyer L.L."/>
            <person name="Hube B."/>
            <person name="Klis F.M."/>
            <person name="Kodira C."/>
            <person name="Lennard N."/>
            <person name="Logue M.E."/>
            <person name="Martin R."/>
            <person name="Neiman A.M."/>
            <person name="Nikolaou E."/>
            <person name="Quail M.A."/>
            <person name="Quinn J."/>
            <person name="Santos M.C."/>
            <person name="Schmitzberger F.F."/>
            <person name="Sherlock G."/>
            <person name="Shah P."/>
            <person name="Silverstein K.A."/>
            <person name="Skrzypek M.S."/>
            <person name="Soll D."/>
            <person name="Staggs R."/>
            <person name="Stansfield I."/>
            <person name="Stumpf M.P."/>
            <person name="Sudbery P.E."/>
            <person name="Srikantha T."/>
            <person name="Zeng Q."/>
            <person name="Berman J."/>
            <person name="Berriman M."/>
            <person name="Heitman J."/>
            <person name="Gow N.A."/>
            <person name="Lorenz M.C."/>
            <person name="Birren B.W."/>
            <person name="Kellis M."/>
            <person name="Cuomo C.A."/>
        </authorList>
    </citation>
    <scope>NUCLEOTIDE SEQUENCE [LARGE SCALE GENOMIC DNA]</scope>
    <source>
        <strain evidence="10">ATCC MYA-3404 / T1</strain>
    </source>
</reference>
<dbReference type="eggNOG" id="KOG0251">
    <property type="taxonomic scope" value="Eukaryota"/>
</dbReference>
<dbReference type="PANTHER" id="PTHR22951:SF5">
    <property type="entry name" value="PHOSPHATIDYLINOSITOL-BINDING CLATHRIN ASSEMBLY PROTEIN LAP"/>
    <property type="match status" value="1"/>
</dbReference>
<dbReference type="VEuPathDB" id="FungiDB:CTRG_00088"/>
<evidence type="ECO:0000256" key="6">
    <source>
        <dbReference type="SAM" id="Coils"/>
    </source>
</evidence>
<dbReference type="InterPro" id="IPR008942">
    <property type="entry name" value="ENTH_VHS"/>
</dbReference>
<proteinExistence type="inferred from homology"/>
<dbReference type="SUPFAM" id="SSF48464">
    <property type="entry name" value="ENTH/VHS domain"/>
    <property type="match status" value="1"/>
</dbReference>
<dbReference type="PANTHER" id="PTHR22951">
    <property type="entry name" value="CLATHRIN ASSEMBLY PROTEIN"/>
    <property type="match status" value="1"/>
</dbReference>
<evidence type="ECO:0000256" key="4">
    <source>
        <dbReference type="ARBA" id="ARBA00061059"/>
    </source>
</evidence>
<evidence type="ECO:0000256" key="5">
    <source>
        <dbReference type="ARBA" id="ARBA00061916"/>
    </source>
</evidence>
<dbReference type="SUPFAM" id="SSF56954">
    <property type="entry name" value="Outer membrane efflux proteins (OEP)"/>
    <property type="match status" value="1"/>
</dbReference>
<dbReference type="FunFam" id="1.20.58.150:FF:000004">
    <property type="entry name" value="ENTH domain protein"/>
    <property type="match status" value="1"/>
</dbReference>
<dbReference type="InterPro" id="IPR013809">
    <property type="entry name" value="ENTH"/>
</dbReference>
<comment type="subcellular location">
    <subcellularLocation>
        <location evidence="1">Cytoplasm</location>
    </subcellularLocation>
</comment>
<dbReference type="GO" id="GO:0032050">
    <property type="term" value="F:clathrin heavy chain binding"/>
    <property type="evidence" value="ECO:0007669"/>
    <property type="project" value="TreeGrafter"/>
</dbReference>
<dbReference type="GO" id="GO:0048268">
    <property type="term" value="P:clathrin coat assembly"/>
    <property type="evidence" value="ECO:0007669"/>
    <property type="project" value="InterPro"/>
</dbReference>
<dbReference type="GO" id="GO:0006900">
    <property type="term" value="P:vesicle budding from membrane"/>
    <property type="evidence" value="ECO:0007669"/>
    <property type="project" value="TreeGrafter"/>
</dbReference>
<feature type="coiled-coil region" evidence="6">
    <location>
        <begin position="358"/>
        <end position="439"/>
    </location>
</feature>
<feature type="compositionally biased region" description="Polar residues" evidence="7">
    <location>
        <begin position="574"/>
        <end position="584"/>
    </location>
</feature>
<feature type="domain" description="ENTH" evidence="8">
    <location>
        <begin position="1"/>
        <end position="136"/>
    </location>
</feature>
<feature type="region of interest" description="Disordered" evidence="7">
    <location>
        <begin position="525"/>
        <end position="547"/>
    </location>
</feature>
<dbReference type="HOGENOM" id="CLU_014248_1_0_1"/>
<sequence>MTTYEKIVKGATKVKVAAPKPKYIEPILMATSLDHSVVSKENFLTIMRTLQSRLQDSSWSVVYKSLIVIHLMIREGDRDVTLDYLVNRAPPQMLNLSHNNVIKNSNSFNNDIKFINKYSKYLQTRVKQYDATGVDYVRDERSNNSTTQSGGRLRSLSVDKGLLREVESVQKQIDSLLKNNFMENEINNDIVLTAFRLLVNDLLALFQELNEGVINILEHYFEMSKVDAERSLKIYKKFVDQTKFVIDYLRVAKHLEYATKLHVPTIKHAPTALTSSLEEYLDDPNFEMNRKQYLLEKGNKDIKQTKQPVFNQAEGTEKSPQENNNSNLNRHSSLVVQQTYNPWSGMVIPVVGVVDPMQEQQALQAQQQQAQLQAQQQQAQLQAQQQQAQLQAQQQQAQLQAQQQQAQLQAQQQQAQLQAQQQQAQLQAQQQAQLQAQNTGYSRLQSIPQGQQLQSPMQSTFTGVGFGGYGPQQQQAQLQPQHTNPFIQQAAPVLQPPQQQQTTGLQRNNTNPFANVAGQQFTQPMQQQFTQQTQPQLQPQSTNPFANTRFAANSHTSAFTFDNGASQQQQQIQANSTGSNPFKVSQTTSKLFEDYSKNQQGQQVLKPQPTAGGLEQIPTIPVFPETQQEAQRQFYFQNAQTGLYAQAFHQQQPQQQQPQQQQFVQPQYTNYDGPSLI</sequence>
<comment type="function">
    <text evidence="3">Involved in endocytosis and clathrin cage assembly.</text>
</comment>
<comment type="similarity">
    <text evidence="4">Belongs to the AP180 family.</text>
</comment>
<dbReference type="GO" id="GO:0072583">
    <property type="term" value="P:clathrin-dependent endocytosis"/>
    <property type="evidence" value="ECO:0007669"/>
    <property type="project" value="InterPro"/>
</dbReference>
<dbReference type="GO" id="GO:0030136">
    <property type="term" value="C:clathrin-coated vesicle"/>
    <property type="evidence" value="ECO:0007669"/>
    <property type="project" value="InterPro"/>
</dbReference>
<feature type="region of interest" description="Disordered" evidence="7">
    <location>
        <begin position="448"/>
        <end position="479"/>
    </location>
</feature>
<dbReference type="SMART" id="SM00273">
    <property type="entry name" value="ENTH"/>
    <property type="match status" value="1"/>
</dbReference>
<feature type="compositionally biased region" description="Polar residues" evidence="7">
    <location>
        <begin position="668"/>
        <end position="677"/>
    </location>
</feature>
<organism evidence="9 10">
    <name type="scientific">Candida tropicalis (strain ATCC MYA-3404 / T1)</name>
    <name type="common">Yeast</name>
    <dbReference type="NCBI Taxonomy" id="294747"/>
    <lineage>
        <taxon>Eukaryota</taxon>
        <taxon>Fungi</taxon>
        <taxon>Dikarya</taxon>
        <taxon>Ascomycota</taxon>
        <taxon>Saccharomycotina</taxon>
        <taxon>Pichiomycetes</taxon>
        <taxon>Debaryomycetaceae</taxon>
        <taxon>Candida/Lodderomyces clade</taxon>
        <taxon>Candida</taxon>
    </lineage>
</organism>
<dbReference type="GO" id="GO:0000149">
    <property type="term" value="F:SNARE binding"/>
    <property type="evidence" value="ECO:0007669"/>
    <property type="project" value="TreeGrafter"/>
</dbReference>
<dbReference type="KEGG" id="ctp:CTRG_00088"/>
<evidence type="ECO:0000256" key="7">
    <source>
        <dbReference type="SAM" id="MobiDB-lite"/>
    </source>
</evidence>
<dbReference type="Gene3D" id="1.25.40.90">
    <property type="match status" value="1"/>
</dbReference>
<dbReference type="InterPro" id="IPR045192">
    <property type="entry name" value="AP180-like"/>
</dbReference>
<dbReference type="Proteomes" id="UP000002037">
    <property type="component" value="Unassembled WGS sequence"/>
</dbReference>
<protein>
    <recommendedName>
        <fullName evidence="8">ENTH domain-containing protein</fullName>
    </recommendedName>
</protein>
<dbReference type="CDD" id="cd16988">
    <property type="entry name" value="ANTH_N_YAP180"/>
    <property type="match status" value="1"/>
</dbReference>
<dbReference type="AlphaFoldDB" id="C5M1Z9"/>
<keyword evidence="2" id="KW-0963">Cytoplasm</keyword>
<feature type="region of interest" description="Disordered" evidence="7">
    <location>
        <begin position="597"/>
        <end position="616"/>
    </location>
</feature>
<feature type="compositionally biased region" description="Low complexity" evidence="7">
    <location>
        <begin position="650"/>
        <end position="667"/>
    </location>
</feature>
<gene>
    <name evidence="9" type="ORF">CTRG_00088</name>
</gene>